<dbReference type="GO" id="GO:1990904">
    <property type="term" value="C:ribonucleoprotein complex"/>
    <property type="evidence" value="ECO:0007669"/>
    <property type="project" value="UniProtKB-KW"/>
</dbReference>
<evidence type="ECO:0000256" key="3">
    <source>
        <dbReference type="ARBA" id="ARBA00023274"/>
    </source>
</evidence>
<dbReference type="HAMAP" id="MF_00382">
    <property type="entry name" value="Ribosomal_bL20"/>
    <property type="match status" value="1"/>
</dbReference>
<keyword evidence="5 6" id="KW-0694">RNA-binding</keyword>
<dbReference type="SUPFAM" id="SSF74731">
    <property type="entry name" value="Ribosomal protein L20"/>
    <property type="match status" value="1"/>
</dbReference>
<dbReference type="CDD" id="cd07026">
    <property type="entry name" value="Ribosomal_L20"/>
    <property type="match status" value="1"/>
</dbReference>
<dbReference type="Gene3D" id="6.10.160.10">
    <property type="match status" value="1"/>
</dbReference>
<dbReference type="InterPro" id="IPR005813">
    <property type="entry name" value="Ribosomal_bL20"/>
</dbReference>
<name>A0A235BZC7_UNCW3</name>
<dbReference type="PANTHER" id="PTHR10986">
    <property type="entry name" value="39S RIBOSOMAL PROTEIN L20"/>
    <property type="match status" value="1"/>
</dbReference>
<dbReference type="GO" id="GO:0005840">
    <property type="term" value="C:ribosome"/>
    <property type="evidence" value="ECO:0007669"/>
    <property type="project" value="UniProtKB-KW"/>
</dbReference>
<dbReference type="GO" id="GO:0000027">
    <property type="term" value="P:ribosomal large subunit assembly"/>
    <property type="evidence" value="ECO:0007669"/>
    <property type="project" value="UniProtKB-UniRule"/>
</dbReference>
<dbReference type="Proteomes" id="UP000215215">
    <property type="component" value="Unassembled WGS sequence"/>
</dbReference>
<sequence length="120" mass="13984">MARVRGGPKTRKRRKKWLKLAKGFWGARSKLYRTARISVMKSLSYAYRDRRAKKREMRKLFISRINAASRQYDMSYSQFMNGLKKAGIKIDRKILSELSTKDSVLFKTLVDASKDAIQSS</sequence>
<dbReference type="FunFam" id="1.10.1900.20:FF:000001">
    <property type="entry name" value="50S ribosomal protein L20"/>
    <property type="match status" value="1"/>
</dbReference>
<evidence type="ECO:0000256" key="2">
    <source>
        <dbReference type="ARBA" id="ARBA00022980"/>
    </source>
</evidence>
<dbReference type="GO" id="GO:0019843">
    <property type="term" value="F:rRNA binding"/>
    <property type="evidence" value="ECO:0007669"/>
    <property type="project" value="UniProtKB-UniRule"/>
</dbReference>
<keyword evidence="5 6" id="KW-0699">rRNA-binding</keyword>
<comment type="function">
    <text evidence="5 6">Binds directly to 23S ribosomal RNA and is necessary for the in vitro assembly process of the 50S ribosomal subunit. It is not involved in the protein synthesizing functions of that subunit.</text>
</comment>
<accession>A0A235BZC7</accession>
<evidence type="ECO:0000256" key="5">
    <source>
        <dbReference type="HAMAP-Rule" id="MF_00382"/>
    </source>
</evidence>
<evidence type="ECO:0000313" key="8">
    <source>
        <dbReference type="Proteomes" id="UP000215215"/>
    </source>
</evidence>
<reference evidence="7 8" key="1">
    <citation type="submission" date="2017-07" db="EMBL/GenBank/DDBJ databases">
        <title>Recovery of genomes from metagenomes via a dereplication, aggregation, and scoring strategy.</title>
        <authorList>
            <person name="Sieber C.M."/>
            <person name="Probst A.J."/>
            <person name="Sharrar A."/>
            <person name="Thomas B.C."/>
            <person name="Hess M."/>
            <person name="Tringe S.G."/>
            <person name="Banfield J.F."/>
        </authorList>
    </citation>
    <scope>NUCLEOTIDE SEQUENCE [LARGE SCALE GENOMIC DNA]</scope>
    <source>
        <strain evidence="7">JGI_Cruoil_03_44_89</strain>
    </source>
</reference>
<dbReference type="EMBL" id="NOZQ01000045">
    <property type="protein sequence ID" value="OYD16895.1"/>
    <property type="molecule type" value="Genomic_DNA"/>
</dbReference>
<comment type="similarity">
    <text evidence="1 5 6">Belongs to the bacterial ribosomal protein bL20 family.</text>
</comment>
<keyword evidence="3 5" id="KW-0687">Ribonucleoprotein</keyword>
<protein>
    <recommendedName>
        <fullName evidence="4 5">Large ribosomal subunit protein bL20</fullName>
    </recommendedName>
</protein>
<dbReference type="PRINTS" id="PR00062">
    <property type="entry name" value="RIBOSOMALL20"/>
</dbReference>
<dbReference type="NCBIfam" id="TIGR01032">
    <property type="entry name" value="rplT_bact"/>
    <property type="match status" value="1"/>
</dbReference>
<keyword evidence="2 5" id="KW-0689">Ribosomal protein</keyword>
<dbReference type="Pfam" id="PF00453">
    <property type="entry name" value="Ribosomal_L20"/>
    <property type="match status" value="1"/>
</dbReference>
<dbReference type="AlphaFoldDB" id="A0A235BZC7"/>
<dbReference type="GO" id="GO:0006412">
    <property type="term" value="P:translation"/>
    <property type="evidence" value="ECO:0007669"/>
    <property type="project" value="InterPro"/>
</dbReference>
<dbReference type="InterPro" id="IPR035566">
    <property type="entry name" value="Ribosomal_protein_bL20_C"/>
</dbReference>
<organism evidence="7 8">
    <name type="scientific">candidate division WOR-3 bacterium JGI_Cruoil_03_44_89</name>
    <dbReference type="NCBI Taxonomy" id="1973748"/>
    <lineage>
        <taxon>Bacteria</taxon>
        <taxon>Bacteria division WOR-3</taxon>
    </lineage>
</organism>
<dbReference type="Gene3D" id="1.10.1900.20">
    <property type="entry name" value="Ribosomal protein L20"/>
    <property type="match status" value="1"/>
</dbReference>
<evidence type="ECO:0000256" key="4">
    <source>
        <dbReference type="ARBA" id="ARBA00035172"/>
    </source>
</evidence>
<evidence type="ECO:0000256" key="1">
    <source>
        <dbReference type="ARBA" id="ARBA00007698"/>
    </source>
</evidence>
<evidence type="ECO:0000256" key="6">
    <source>
        <dbReference type="RuleBase" id="RU000560"/>
    </source>
</evidence>
<comment type="caution">
    <text evidence="7">The sequence shown here is derived from an EMBL/GenBank/DDBJ whole genome shotgun (WGS) entry which is preliminary data.</text>
</comment>
<dbReference type="GO" id="GO:0003735">
    <property type="term" value="F:structural constituent of ribosome"/>
    <property type="evidence" value="ECO:0007669"/>
    <property type="project" value="InterPro"/>
</dbReference>
<proteinExistence type="inferred from homology"/>
<gene>
    <name evidence="5" type="primary">rplT</name>
    <name evidence="7" type="ORF">CH333_02280</name>
</gene>
<evidence type="ECO:0000313" key="7">
    <source>
        <dbReference type="EMBL" id="OYD16895.1"/>
    </source>
</evidence>